<dbReference type="EMBL" id="BK032676">
    <property type="protein sequence ID" value="DAF54288.1"/>
    <property type="molecule type" value="Genomic_DNA"/>
</dbReference>
<reference evidence="1" key="1">
    <citation type="journal article" date="2021" name="Proc. Natl. Acad. Sci. U.S.A.">
        <title>A Catalog of Tens of Thousands of Viruses from Human Metagenomes Reveals Hidden Associations with Chronic Diseases.</title>
        <authorList>
            <person name="Tisza M.J."/>
            <person name="Buck C.B."/>
        </authorList>
    </citation>
    <scope>NUCLEOTIDE SEQUENCE</scope>
    <source>
        <strain evidence="1">CtFRY1</strain>
    </source>
</reference>
<sequence length="56" mass="6562">MNKFDLVRDRLTRDLYLVVAVTNYRVKLRNTATKQAHWAPRHNPHLEVVSRVGCDS</sequence>
<evidence type="ECO:0000313" key="1">
    <source>
        <dbReference type="EMBL" id="DAF54288.1"/>
    </source>
</evidence>
<protein>
    <submittedName>
        <fullName evidence="1">Uncharacterized protein</fullName>
    </submittedName>
</protein>
<proteinExistence type="predicted"/>
<accession>A0A8S5STK5</accession>
<name>A0A8S5STK5_9CAUD</name>
<organism evidence="1">
    <name type="scientific">Siphoviridae sp. ctFRY1</name>
    <dbReference type="NCBI Taxonomy" id="2827820"/>
    <lineage>
        <taxon>Viruses</taxon>
        <taxon>Duplodnaviria</taxon>
        <taxon>Heunggongvirae</taxon>
        <taxon>Uroviricota</taxon>
        <taxon>Caudoviricetes</taxon>
    </lineage>
</organism>